<sequence length="129" mass="14348">MERGLYPKASAFKPDRWVWPHFTPLELACRCGKFCGGEYYHDPDFLDALEAVRVRIGFPLRINSARRCALHNAVVGGAPLSQHRVALAVDIDVAGWGDRAAAPCAKKLWRRDLPVSVTARIFCTWIVGG</sequence>
<dbReference type="Pfam" id="PF08291">
    <property type="entry name" value="Peptidase_M15_3"/>
    <property type="match status" value="1"/>
</dbReference>
<protein>
    <recommendedName>
        <fullName evidence="1">Peptidase M15A C-terminal domain-containing protein</fullName>
    </recommendedName>
</protein>
<dbReference type="PATRIC" id="fig|1121022.4.peg.2741"/>
<organism evidence="2 3">
    <name type="scientific">Asticcacaulis benevestitus DSM 16100 = ATCC BAA-896</name>
    <dbReference type="NCBI Taxonomy" id="1121022"/>
    <lineage>
        <taxon>Bacteria</taxon>
        <taxon>Pseudomonadati</taxon>
        <taxon>Pseudomonadota</taxon>
        <taxon>Alphaproteobacteria</taxon>
        <taxon>Caulobacterales</taxon>
        <taxon>Caulobacteraceae</taxon>
        <taxon>Asticcacaulis</taxon>
    </lineage>
</organism>
<reference evidence="2 3" key="1">
    <citation type="journal article" date="2014" name="Nature">
        <title>Sequential evolution of bacterial morphology by co-option of a developmental regulator.</title>
        <authorList>
            <person name="Jiang C."/>
            <person name="Brown P.J."/>
            <person name="Ducret A."/>
            <person name="Brun Y.V."/>
        </authorList>
    </citation>
    <scope>NUCLEOTIDE SEQUENCE [LARGE SCALE GENOMIC DNA]</scope>
    <source>
        <strain evidence="2 3">DSM 16100</strain>
    </source>
</reference>
<evidence type="ECO:0000313" key="2">
    <source>
        <dbReference type="EMBL" id="ESQ89752.1"/>
    </source>
</evidence>
<proteinExistence type="predicted"/>
<dbReference type="Proteomes" id="UP000017837">
    <property type="component" value="Unassembled WGS sequence"/>
</dbReference>
<dbReference type="InterPro" id="IPR013230">
    <property type="entry name" value="Peptidase_M15A_C"/>
</dbReference>
<comment type="caution">
    <text evidence="2">The sequence shown here is derived from an EMBL/GenBank/DDBJ whole genome shotgun (WGS) entry which is preliminary data.</text>
</comment>
<dbReference type="SUPFAM" id="SSF55166">
    <property type="entry name" value="Hedgehog/DD-peptidase"/>
    <property type="match status" value="1"/>
</dbReference>
<dbReference type="InterPro" id="IPR009045">
    <property type="entry name" value="Zn_M74/Hedgehog-like"/>
</dbReference>
<accession>V4P749</accession>
<dbReference type="EMBL" id="AWGB01000028">
    <property type="protein sequence ID" value="ESQ89752.1"/>
    <property type="molecule type" value="Genomic_DNA"/>
</dbReference>
<dbReference type="STRING" id="1121022.GCA_000376105_01951"/>
<gene>
    <name evidence="2" type="ORF">ABENE_13485</name>
</gene>
<keyword evidence="3" id="KW-1185">Reference proteome</keyword>
<evidence type="ECO:0000313" key="3">
    <source>
        <dbReference type="Proteomes" id="UP000017837"/>
    </source>
</evidence>
<name>V4P749_9CAUL</name>
<feature type="domain" description="Peptidase M15A C-terminal" evidence="1">
    <location>
        <begin position="20"/>
        <end position="97"/>
    </location>
</feature>
<evidence type="ECO:0000259" key="1">
    <source>
        <dbReference type="Pfam" id="PF08291"/>
    </source>
</evidence>
<dbReference type="eggNOG" id="COG3108">
    <property type="taxonomic scope" value="Bacteria"/>
</dbReference>
<dbReference type="AlphaFoldDB" id="V4P749"/>
<dbReference type="RefSeq" id="WP_023447352.1">
    <property type="nucleotide sequence ID" value="NZ_AQWM01000006.1"/>
</dbReference>
<dbReference type="Gene3D" id="3.30.1380.10">
    <property type="match status" value="1"/>
</dbReference>